<sequence length="569" mass="65683">MASRRKKEQKESVSLKNRKGVVGEAYVFAEKAHRGQMRKSGEPFFNHALATGKTLNDWGLDDNTIAAGLLHDVVEDTPVTEEELRKEFGEDISFLVGGVTKIGGVKYRGHEKQVENLRKMVLAMAEDLRVIMIKLADRRHNMQTLDALPANKRRRIALETMEVYGPLAYRLGMQKVSGELEDLAFPYVYPSEYRWLIRNLQEKYEDREKYLKKIEPTVRKALDGARVNMISINFRAKRYSSLYKKLLRYEMNIERIYDLVAFRVVVKNVEDCYAALGAIHNIWTPLPGRIKDYIAMPKPNGYRSLHTTVIAPDNKIVEFQIRTEEMHREAENGIAAHWAYEAIKGTRQYSKRRVIQASEQEMKWVEQLRNWQKDFTNSQEFIDSLKIDFLRDRMFVITPRGDVLDLPQGATPVDFAYSIHSEVGNQCVGAKVNDNIVPLDHKLNSGDVVEIFTQKGKKPSLDWLEFVMTSTAKGHIRNALKGTRHILKIERVKRIQLKIQAEEKVGILRDVTNIISRSHINIFKVNSEPRKGYHLIRIVCDTDNKDKVLKIILKIKSLKGVKSVDYRFV</sequence>
<feature type="domain" description="TGS" evidence="5">
    <location>
        <begin position="392"/>
        <end position="453"/>
    </location>
</feature>
<evidence type="ECO:0008006" key="8">
    <source>
        <dbReference type="Google" id="ProtNLM"/>
    </source>
</evidence>
<evidence type="ECO:0000313" key="6">
    <source>
        <dbReference type="EMBL" id="PIR98041.1"/>
    </source>
</evidence>
<dbReference type="InterPro" id="IPR012676">
    <property type="entry name" value="TGS-like"/>
</dbReference>
<evidence type="ECO:0000256" key="2">
    <source>
        <dbReference type="RuleBase" id="RU003847"/>
    </source>
</evidence>
<evidence type="ECO:0000256" key="1">
    <source>
        <dbReference type="ARBA" id="ARBA00025704"/>
    </source>
</evidence>
<dbReference type="CDD" id="cd05399">
    <property type="entry name" value="NT_Rel-Spo_like"/>
    <property type="match status" value="1"/>
</dbReference>
<dbReference type="SUPFAM" id="SSF81271">
    <property type="entry name" value="TGS-like"/>
    <property type="match status" value="1"/>
</dbReference>
<dbReference type="PANTHER" id="PTHR21262">
    <property type="entry name" value="GUANOSINE-3',5'-BIS DIPHOSPHATE 3'-PYROPHOSPHOHYDROLASE"/>
    <property type="match status" value="1"/>
</dbReference>
<dbReference type="Pfam" id="PF13291">
    <property type="entry name" value="ACT_4"/>
    <property type="match status" value="1"/>
</dbReference>
<dbReference type="Gene3D" id="3.30.70.260">
    <property type="match status" value="1"/>
</dbReference>
<protein>
    <recommendedName>
        <fullName evidence="8">(P)ppGpp synthetase</fullName>
    </recommendedName>
</protein>
<dbReference type="Pfam" id="PF02824">
    <property type="entry name" value="TGS"/>
    <property type="match status" value="1"/>
</dbReference>
<dbReference type="InterPro" id="IPR004095">
    <property type="entry name" value="TGS"/>
</dbReference>
<comment type="pathway">
    <text evidence="1">Purine metabolism.</text>
</comment>
<dbReference type="Pfam" id="PF04607">
    <property type="entry name" value="RelA_SpoT"/>
    <property type="match status" value="1"/>
</dbReference>
<gene>
    <name evidence="6" type="ORF">COT89_01190</name>
</gene>
<dbReference type="GO" id="GO:0015969">
    <property type="term" value="P:guanosine tetraphosphate metabolic process"/>
    <property type="evidence" value="ECO:0007669"/>
    <property type="project" value="InterPro"/>
</dbReference>
<dbReference type="PANTHER" id="PTHR21262:SF31">
    <property type="entry name" value="GTP PYROPHOSPHOKINASE"/>
    <property type="match status" value="1"/>
</dbReference>
<dbReference type="InterPro" id="IPR007685">
    <property type="entry name" value="RelA_SpoT"/>
</dbReference>
<reference evidence="7" key="1">
    <citation type="submission" date="2017-09" db="EMBL/GenBank/DDBJ databases">
        <title>Depth-based differentiation of microbial function through sediment-hosted aquifers and enrichment of novel symbionts in the deep terrestrial subsurface.</title>
        <authorList>
            <person name="Probst A.J."/>
            <person name="Ladd B."/>
            <person name="Jarett J.K."/>
            <person name="Geller-Mcgrath D.E."/>
            <person name="Sieber C.M.K."/>
            <person name="Emerson J.B."/>
            <person name="Anantharaman K."/>
            <person name="Thomas B.C."/>
            <person name="Malmstrom R."/>
            <person name="Stieglmeier M."/>
            <person name="Klingl A."/>
            <person name="Woyke T."/>
            <person name="Ryan C.M."/>
            <person name="Banfield J.F."/>
        </authorList>
    </citation>
    <scope>NUCLEOTIDE SEQUENCE [LARGE SCALE GENOMIC DNA]</scope>
</reference>
<name>A0A2H0VG38_9BACT</name>
<dbReference type="NCBIfam" id="TIGR00691">
    <property type="entry name" value="spoT_relA"/>
    <property type="match status" value="1"/>
</dbReference>
<comment type="caution">
    <text evidence="6">The sequence shown here is derived from an EMBL/GenBank/DDBJ whole genome shotgun (WGS) entry which is preliminary data.</text>
</comment>
<organism evidence="6 7">
    <name type="scientific">Candidatus Colwellbacteria bacterium CG10_big_fil_rev_8_21_14_0_10_42_22</name>
    <dbReference type="NCBI Taxonomy" id="1974540"/>
    <lineage>
        <taxon>Bacteria</taxon>
        <taxon>Candidatus Colwelliibacteriota</taxon>
    </lineage>
</organism>
<dbReference type="InterPro" id="IPR002912">
    <property type="entry name" value="ACT_dom"/>
</dbReference>
<dbReference type="SMART" id="SM00471">
    <property type="entry name" value="HDc"/>
    <property type="match status" value="1"/>
</dbReference>
<dbReference type="PROSITE" id="PS51880">
    <property type="entry name" value="TGS"/>
    <property type="match status" value="1"/>
</dbReference>
<dbReference type="InterPro" id="IPR033655">
    <property type="entry name" value="TGS_RelA/SpoT"/>
</dbReference>
<dbReference type="SUPFAM" id="SSF55021">
    <property type="entry name" value="ACT-like"/>
    <property type="match status" value="1"/>
</dbReference>
<evidence type="ECO:0000259" key="4">
    <source>
        <dbReference type="PROSITE" id="PS51831"/>
    </source>
</evidence>
<dbReference type="Pfam" id="PF13328">
    <property type="entry name" value="HD_4"/>
    <property type="match status" value="1"/>
</dbReference>
<dbReference type="FunFam" id="3.30.460.10:FF:000001">
    <property type="entry name" value="GTP pyrophosphokinase RelA"/>
    <property type="match status" value="1"/>
</dbReference>
<dbReference type="FunFam" id="1.10.3210.10:FF:000001">
    <property type="entry name" value="GTP pyrophosphokinase RelA"/>
    <property type="match status" value="1"/>
</dbReference>
<dbReference type="GO" id="GO:0005886">
    <property type="term" value="C:plasma membrane"/>
    <property type="evidence" value="ECO:0007669"/>
    <property type="project" value="TreeGrafter"/>
</dbReference>
<dbReference type="SMART" id="SM00954">
    <property type="entry name" value="RelA_SpoT"/>
    <property type="match status" value="1"/>
</dbReference>
<dbReference type="SUPFAM" id="SSF81301">
    <property type="entry name" value="Nucleotidyltransferase"/>
    <property type="match status" value="1"/>
</dbReference>
<dbReference type="CDD" id="cd01668">
    <property type="entry name" value="TGS_RSH"/>
    <property type="match status" value="1"/>
</dbReference>
<dbReference type="AlphaFoldDB" id="A0A2H0VG38"/>
<dbReference type="InterPro" id="IPR043519">
    <property type="entry name" value="NT_sf"/>
</dbReference>
<dbReference type="PROSITE" id="PS51831">
    <property type="entry name" value="HD"/>
    <property type="match status" value="1"/>
</dbReference>
<comment type="similarity">
    <text evidence="2">Belongs to the relA/spoT family.</text>
</comment>
<evidence type="ECO:0000313" key="7">
    <source>
        <dbReference type="Proteomes" id="UP000231466"/>
    </source>
</evidence>
<dbReference type="FunFam" id="3.10.20.30:FF:000002">
    <property type="entry name" value="GTP pyrophosphokinase (RelA/SpoT)"/>
    <property type="match status" value="1"/>
</dbReference>
<dbReference type="CDD" id="cd00077">
    <property type="entry name" value="HDc"/>
    <property type="match status" value="1"/>
</dbReference>
<dbReference type="PROSITE" id="PS51671">
    <property type="entry name" value="ACT"/>
    <property type="match status" value="1"/>
</dbReference>
<dbReference type="InterPro" id="IPR045865">
    <property type="entry name" value="ACT-like_dom_sf"/>
</dbReference>
<proteinExistence type="inferred from homology"/>
<evidence type="ECO:0000259" key="5">
    <source>
        <dbReference type="PROSITE" id="PS51880"/>
    </source>
</evidence>
<dbReference type="Gene3D" id="1.10.3210.10">
    <property type="entry name" value="Hypothetical protein af1432"/>
    <property type="match status" value="1"/>
</dbReference>
<dbReference type="InterPro" id="IPR004811">
    <property type="entry name" value="RelA/Spo_fam"/>
</dbReference>
<dbReference type="InterPro" id="IPR006674">
    <property type="entry name" value="HD_domain"/>
</dbReference>
<dbReference type="Proteomes" id="UP000231466">
    <property type="component" value="Unassembled WGS sequence"/>
</dbReference>
<dbReference type="InterPro" id="IPR003607">
    <property type="entry name" value="HD/PDEase_dom"/>
</dbReference>
<dbReference type="Gene3D" id="3.10.20.30">
    <property type="match status" value="1"/>
</dbReference>
<comment type="function">
    <text evidence="2">In eubacteria ppGpp (guanosine 3'-diphosphate 5'-diphosphate) is a mediator of the stringent response that coordinates a variety of cellular activities in response to changes in nutritional abundance.</text>
</comment>
<feature type="domain" description="HD" evidence="4">
    <location>
        <begin position="44"/>
        <end position="142"/>
    </location>
</feature>
<evidence type="ECO:0000259" key="3">
    <source>
        <dbReference type="PROSITE" id="PS51671"/>
    </source>
</evidence>
<dbReference type="SUPFAM" id="SSF109604">
    <property type="entry name" value="HD-domain/PDEase-like"/>
    <property type="match status" value="1"/>
</dbReference>
<dbReference type="EMBL" id="PFAH01000005">
    <property type="protein sequence ID" value="PIR98041.1"/>
    <property type="molecule type" value="Genomic_DNA"/>
</dbReference>
<dbReference type="Gene3D" id="3.30.460.10">
    <property type="entry name" value="Beta Polymerase, domain 2"/>
    <property type="match status" value="1"/>
</dbReference>
<accession>A0A2H0VG38</accession>
<feature type="domain" description="ACT" evidence="3">
    <location>
        <begin position="496"/>
        <end position="569"/>
    </location>
</feature>
<dbReference type="InterPro" id="IPR012675">
    <property type="entry name" value="Beta-grasp_dom_sf"/>
</dbReference>